<protein>
    <submittedName>
        <fullName evidence="2">Uncharacterized protein</fullName>
    </submittedName>
</protein>
<dbReference type="GO" id="GO:0006351">
    <property type="term" value="P:DNA-templated transcription"/>
    <property type="evidence" value="ECO:0007669"/>
    <property type="project" value="InterPro"/>
</dbReference>
<reference evidence="2 3" key="1">
    <citation type="journal article" date="2014" name="Agronomy (Basel)">
        <title>A Draft Genome Sequence for Ensete ventricosum, the Drought-Tolerant Tree Against Hunger.</title>
        <authorList>
            <person name="Harrison J."/>
            <person name="Moore K.A."/>
            <person name="Paszkiewicz K."/>
            <person name="Jones T."/>
            <person name="Grant M."/>
            <person name="Ambacheew D."/>
            <person name="Muzemil S."/>
            <person name="Studholme D.J."/>
        </authorList>
    </citation>
    <scope>NUCLEOTIDE SEQUENCE [LARGE SCALE GENOMIC DNA]</scope>
</reference>
<name>A0A426ZFY0_ENSVE</name>
<dbReference type="InterPro" id="IPR006886">
    <property type="entry name" value="RNA_pol_III_Rpc5"/>
</dbReference>
<feature type="non-terminal residue" evidence="2">
    <location>
        <position position="1"/>
    </location>
</feature>
<comment type="caution">
    <text evidence="2">The sequence shown here is derived from an EMBL/GenBank/DDBJ whole genome shotgun (WGS) entry which is preliminary data.</text>
</comment>
<dbReference type="AlphaFoldDB" id="A0A426ZFY0"/>
<dbReference type="EMBL" id="AMZH03006812">
    <property type="protein sequence ID" value="RRT62885.1"/>
    <property type="molecule type" value="Genomic_DNA"/>
</dbReference>
<dbReference type="Pfam" id="PF04801">
    <property type="entry name" value="RPC5"/>
    <property type="match status" value="1"/>
</dbReference>
<proteinExistence type="predicted"/>
<evidence type="ECO:0000313" key="3">
    <source>
        <dbReference type="Proteomes" id="UP000287651"/>
    </source>
</evidence>
<feature type="compositionally biased region" description="Polar residues" evidence="1">
    <location>
        <begin position="48"/>
        <end position="59"/>
    </location>
</feature>
<evidence type="ECO:0000313" key="2">
    <source>
        <dbReference type="EMBL" id="RRT62885.1"/>
    </source>
</evidence>
<feature type="region of interest" description="Disordered" evidence="1">
    <location>
        <begin position="39"/>
        <end position="79"/>
    </location>
</feature>
<organism evidence="2 3">
    <name type="scientific">Ensete ventricosum</name>
    <name type="common">Abyssinian banana</name>
    <name type="synonym">Musa ensete</name>
    <dbReference type="NCBI Taxonomy" id="4639"/>
    <lineage>
        <taxon>Eukaryota</taxon>
        <taxon>Viridiplantae</taxon>
        <taxon>Streptophyta</taxon>
        <taxon>Embryophyta</taxon>
        <taxon>Tracheophyta</taxon>
        <taxon>Spermatophyta</taxon>
        <taxon>Magnoliopsida</taxon>
        <taxon>Liliopsida</taxon>
        <taxon>Zingiberales</taxon>
        <taxon>Musaceae</taxon>
        <taxon>Ensete</taxon>
    </lineage>
</organism>
<sequence>TYAISPVLFPKIFCSVLQLHLNPIHAVVQLRPSMAHLDTGLQKKKHNAQSVELSTTNDNPMEESSGPSSRLGKLASVGSDEKIEDDEVRKINTIWAKDLIAATAASTSGSIQSPPCRGPWPQSVAPVAGLAVGGRPCKGPGHGRPPLLAEFTTKTQQERIERFYGIQSYHMQFKTNLSHENLGSVTTVGKPQREHHMRSGNQNKNQFPTQIKSSCKRLDREKAVKIEKIASCERLFYLGRSYLPVFQIWMERMKEVKRLPL</sequence>
<evidence type="ECO:0000256" key="1">
    <source>
        <dbReference type="SAM" id="MobiDB-lite"/>
    </source>
</evidence>
<dbReference type="Proteomes" id="UP000287651">
    <property type="component" value="Unassembled WGS sequence"/>
</dbReference>
<gene>
    <name evidence="2" type="ORF">B296_00012699</name>
</gene>
<accession>A0A426ZFY0</accession>
<dbReference type="GO" id="GO:0005634">
    <property type="term" value="C:nucleus"/>
    <property type="evidence" value="ECO:0007669"/>
    <property type="project" value="InterPro"/>
</dbReference>